<feature type="non-terminal residue" evidence="1">
    <location>
        <position position="1"/>
    </location>
</feature>
<reference evidence="1" key="1">
    <citation type="submission" date="2019-08" db="EMBL/GenBank/DDBJ databases">
        <title>The genome of the North American firefly Photinus pyralis.</title>
        <authorList>
            <consortium name="Photinus pyralis genome working group"/>
            <person name="Fallon T.R."/>
            <person name="Sander Lower S.E."/>
            <person name="Weng J.-K."/>
        </authorList>
    </citation>
    <scope>NUCLEOTIDE SEQUENCE</scope>
    <source>
        <strain evidence="1">TRF0915ILg1</strain>
        <tissue evidence="1">Whole body</tissue>
    </source>
</reference>
<sequence length="73" mass="8395">TGNDVARYRRYGYNKSVFRETCIYYAGFCTDGAPAMLGFRSGLAGLTKEKESILLFIVKHWLLKRCRDALLLR</sequence>
<proteinExistence type="predicted"/>
<evidence type="ECO:0000313" key="1">
    <source>
        <dbReference type="EMBL" id="KAF2894660.1"/>
    </source>
</evidence>
<keyword evidence="2" id="KW-1185">Reference proteome</keyword>
<dbReference type="Proteomes" id="UP000801492">
    <property type="component" value="Unassembled WGS sequence"/>
</dbReference>
<dbReference type="EMBL" id="VTPC01006790">
    <property type="protein sequence ID" value="KAF2894660.1"/>
    <property type="molecule type" value="Genomic_DNA"/>
</dbReference>
<dbReference type="AlphaFoldDB" id="A0A8K0G7N0"/>
<accession>A0A8K0G7N0</accession>
<gene>
    <name evidence="1" type="ORF">ILUMI_11512</name>
</gene>
<organism evidence="1 2">
    <name type="scientific">Ignelater luminosus</name>
    <name type="common">Cucubano</name>
    <name type="synonym">Pyrophorus luminosus</name>
    <dbReference type="NCBI Taxonomy" id="2038154"/>
    <lineage>
        <taxon>Eukaryota</taxon>
        <taxon>Metazoa</taxon>
        <taxon>Ecdysozoa</taxon>
        <taxon>Arthropoda</taxon>
        <taxon>Hexapoda</taxon>
        <taxon>Insecta</taxon>
        <taxon>Pterygota</taxon>
        <taxon>Neoptera</taxon>
        <taxon>Endopterygota</taxon>
        <taxon>Coleoptera</taxon>
        <taxon>Polyphaga</taxon>
        <taxon>Elateriformia</taxon>
        <taxon>Elateroidea</taxon>
        <taxon>Elateridae</taxon>
        <taxon>Agrypninae</taxon>
        <taxon>Pyrophorini</taxon>
        <taxon>Ignelater</taxon>
    </lineage>
</organism>
<name>A0A8K0G7N0_IGNLU</name>
<protein>
    <submittedName>
        <fullName evidence="1">Uncharacterized protein</fullName>
    </submittedName>
</protein>
<comment type="caution">
    <text evidence="1">The sequence shown here is derived from an EMBL/GenBank/DDBJ whole genome shotgun (WGS) entry which is preliminary data.</text>
</comment>
<evidence type="ECO:0000313" key="2">
    <source>
        <dbReference type="Proteomes" id="UP000801492"/>
    </source>
</evidence>
<dbReference type="OrthoDB" id="1101576at2759"/>